<protein>
    <recommendedName>
        <fullName evidence="1">Ariadne domain-containing protein</fullName>
    </recommendedName>
</protein>
<dbReference type="Proteomes" id="UP000032180">
    <property type="component" value="Chromosome 3"/>
</dbReference>
<evidence type="ECO:0000313" key="2">
    <source>
        <dbReference type="EnsemblPlants" id="LPERR03G21950.1"/>
    </source>
</evidence>
<evidence type="ECO:0000259" key="1">
    <source>
        <dbReference type="Pfam" id="PF19422"/>
    </source>
</evidence>
<feature type="domain" description="Ariadne" evidence="1">
    <location>
        <begin position="27"/>
        <end position="85"/>
    </location>
</feature>
<sequence>MWRGFPKTLATAAAAAAAAAVERMMDREAVVTAKHAADNLAGLVEGLCAGMYRCVQDELLPLLVELVNIASYHPDGPTKAEEFPVTGV</sequence>
<evidence type="ECO:0000313" key="3">
    <source>
        <dbReference type="Proteomes" id="UP000032180"/>
    </source>
</evidence>
<organism evidence="2 3">
    <name type="scientific">Leersia perrieri</name>
    <dbReference type="NCBI Taxonomy" id="77586"/>
    <lineage>
        <taxon>Eukaryota</taxon>
        <taxon>Viridiplantae</taxon>
        <taxon>Streptophyta</taxon>
        <taxon>Embryophyta</taxon>
        <taxon>Tracheophyta</taxon>
        <taxon>Spermatophyta</taxon>
        <taxon>Magnoliopsida</taxon>
        <taxon>Liliopsida</taxon>
        <taxon>Poales</taxon>
        <taxon>Poaceae</taxon>
        <taxon>BOP clade</taxon>
        <taxon>Oryzoideae</taxon>
        <taxon>Oryzeae</taxon>
        <taxon>Oryzinae</taxon>
        <taxon>Leersia</taxon>
    </lineage>
</organism>
<reference evidence="2" key="3">
    <citation type="submission" date="2015-04" db="UniProtKB">
        <authorList>
            <consortium name="EnsemblPlants"/>
        </authorList>
    </citation>
    <scope>IDENTIFICATION</scope>
</reference>
<accession>A0A0D9VWI3</accession>
<keyword evidence="3" id="KW-1185">Reference proteome</keyword>
<reference evidence="3" key="2">
    <citation type="submission" date="2013-12" db="EMBL/GenBank/DDBJ databases">
        <authorList>
            <person name="Yu Y."/>
            <person name="Lee S."/>
            <person name="de Baynast K."/>
            <person name="Wissotski M."/>
            <person name="Liu L."/>
            <person name="Talag J."/>
            <person name="Goicoechea J."/>
            <person name="Angelova A."/>
            <person name="Jetty R."/>
            <person name="Kudrna D."/>
            <person name="Golser W."/>
            <person name="Rivera L."/>
            <person name="Zhang J."/>
            <person name="Wing R."/>
        </authorList>
    </citation>
    <scope>NUCLEOTIDE SEQUENCE</scope>
</reference>
<dbReference type="AlphaFoldDB" id="A0A0D9VWI3"/>
<dbReference type="InterPro" id="IPR045840">
    <property type="entry name" value="Ariadne"/>
</dbReference>
<name>A0A0D9VWI3_9ORYZ</name>
<dbReference type="STRING" id="77586.A0A0D9VWI3"/>
<dbReference type="EnsemblPlants" id="LPERR03G21950.1">
    <property type="protein sequence ID" value="LPERR03G21950.1"/>
    <property type="gene ID" value="LPERR03G21950"/>
</dbReference>
<reference evidence="2 3" key="1">
    <citation type="submission" date="2012-08" db="EMBL/GenBank/DDBJ databases">
        <title>Oryza genome evolution.</title>
        <authorList>
            <person name="Wing R.A."/>
        </authorList>
    </citation>
    <scope>NUCLEOTIDE SEQUENCE</scope>
</reference>
<dbReference type="HOGENOM" id="CLU_2472324_0_0_1"/>
<dbReference type="Pfam" id="PF19422">
    <property type="entry name" value="Ariadne"/>
    <property type="match status" value="1"/>
</dbReference>
<dbReference type="Gramene" id="LPERR03G21950.1">
    <property type="protein sequence ID" value="LPERR03G21950.1"/>
    <property type="gene ID" value="LPERR03G21950"/>
</dbReference>
<proteinExistence type="predicted"/>